<dbReference type="AlphaFoldDB" id="A0A7S1RU05"/>
<feature type="signal peptide" evidence="1">
    <location>
        <begin position="1"/>
        <end position="21"/>
    </location>
</feature>
<name>A0A7S1RU05_ALECA</name>
<keyword evidence="1" id="KW-0732">Signal</keyword>
<proteinExistence type="predicted"/>
<evidence type="ECO:0000256" key="1">
    <source>
        <dbReference type="SAM" id="SignalP"/>
    </source>
</evidence>
<accession>A0A7S1RU05</accession>
<sequence>MRRQALLLPALAAAGLRAVAALRSESAAATATATASELAASRFFQKPVDCEAFPSVCHDGQFDCHMQRPGTVTQITAPTNGHANLNAICKMKYLKSYSQCIQGDPVGAAETTYLMQDGHSGAVKKMDAQFCFAAGHCNNTAVTVNTTIEEMESMCDQIYGHETWTKIGFTVMFTAMTKQGKPGRFNPWSQMACAMGAWNCDIIYCREKICNDPNWKSEFGSLSWWPLSEHWHGIIPGAPKHTNI</sequence>
<organism evidence="2">
    <name type="scientific">Alexandrium catenella</name>
    <name type="common">Red tide dinoflagellate</name>
    <name type="synonym">Gonyaulax catenella</name>
    <dbReference type="NCBI Taxonomy" id="2925"/>
    <lineage>
        <taxon>Eukaryota</taxon>
        <taxon>Sar</taxon>
        <taxon>Alveolata</taxon>
        <taxon>Dinophyceae</taxon>
        <taxon>Gonyaulacales</taxon>
        <taxon>Pyrocystaceae</taxon>
        <taxon>Alexandrium</taxon>
    </lineage>
</organism>
<feature type="chain" id="PRO_5030908214" evidence="1">
    <location>
        <begin position="22"/>
        <end position="244"/>
    </location>
</feature>
<protein>
    <submittedName>
        <fullName evidence="2">Uncharacterized protein</fullName>
    </submittedName>
</protein>
<dbReference type="EMBL" id="HBGE01088744">
    <property type="protein sequence ID" value="CAD9176076.1"/>
    <property type="molecule type" value="Transcribed_RNA"/>
</dbReference>
<evidence type="ECO:0000313" key="2">
    <source>
        <dbReference type="EMBL" id="CAD9176076.1"/>
    </source>
</evidence>
<reference evidence="2" key="1">
    <citation type="submission" date="2021-01" db="EMBL/GenBank/DDBJ databases">
        <authorList>
            <person name="Corre E."/>
            <person name="Pelletier E."/>
            <person name="Niang G."/>
            <person name="Scheremetjew M."/>
            <person name="Finn R."/>
            <person name="Kale V."/>
            <person name="Holt S."/>
            <person name="Cochrane G."/>
            <person name="Meng A."/>
            <person name="Brown T."/>
            <person name="Cohen L."/>
        </authorList>
    </citation>
    <scope>NUCLEOTIDE SEQUENCE</scope>
    <source>
        <strain evidence="2">OF101</strain>
    </source>
</reference>
<gene>
    <name evidence="2" type="ORF">ACAT0790_LOCUS52845</name>
</gene>